<feature type="region of interest" description="Disordered" evidence="1">
    <location>
        <begin position="278"/>
        <end position="304"/>
    </location>
</feature>
<dbReference type="RefSeq" id="XP_020131948.1">
    <property type="nucleotide sequence ID" value="XM_020271375.1"/>
</dbReference>
<feature type="compositionally biased region" description="Basic and acidic residues" evidence="1">
    <location>
        <begin position="290"/>
        <end position="304"/>
    </location>
</feature>
<sequence>MVTANPLQLPHSARQSLLTGPTITLALPLPSINTTYTIPSLPRRLLFAFSHLAATQLTVADAAPTTPSSRLPSPPRTITLPPSSCTPAALELLIQHLKQCCRRHHHHPDTSPPPPLPPTSTWRQAIHLYAAARALRVIPAVATPLRRRIEARLDPANATTTSSPPPSAAELADAVTALMAGRSSSSMTGDDCDDGNDSHDDRLVKEIVKKTAAWARATPGVGGMEVERERMKAWLAASAWPRLVAWWDECDERAVAGRRLDVGWVRRVKSLSSSVLGTAVEGGDGGGDEVEGRKKEEEGRREELRRRLDGLGQRLREQRSVVGLRR</sequence>
<dbReference type="Proteomes" id="UP000183809">
    <property type="component" value="Unassembled WGS sequence"/>
</dbReference>
<reference evidence="2 3" key="1">
    <citation type="submission" date="2016-10" db="EMBL/GenBank/DDBJ databases">
        <title>Proteomics and genomics reveal pathogen-plant mechanisms compatible with a hemibiotrophic lifestyle of Diplodia corticola.</title>
        <authorList>
            <person name="Fernandes I."/>
            <person name="De Jonge R."/>
            <person name="Van De Peer Y."/>
            <person name="Devreese B."/>
            <person name="Alves A."/>
            <person name="Esteves A.C."/>
        </authorList>
    </citation>
    <scope>NUCLEOTIDE SEQUENCE [LARGE SCALE GENOMIC DNA]</scope>
    <source>
        <strain evidence="2 3">CBS 112549</strain>
    </source>
</reference>
<gene>
    <name evidence="2" type="ORF">BKCO1_16000108</name>
</gene>
<comment type="caution">
    <text evidence="2">The sequence shown here is derived from an EMBL/GenBank/DDBJ whole genome shotgun (WGS) entry which is preliminary data.</text>
</comment>
<dbReference type="GeneID" id="31011634"/>
<evidence type="ECO:0000313" key="2">
    <source>
        <dbReference type="EMBL" id="OJD35688.1"/>
    </source>
</evidence>
<dbReference type="AlphaFoldDB" id="A0A1J9R515"/>
<dbReference type="EMBL" id="MNUE01000016">
    <property type="protein sequence ID" value="OJD35688.1"/>
    <property type="molecule type" value="Genomic_DNA"/>
</dbReference>
<dbReference type="OrthoDB" id="10571623at2759"/>
<evidence type="ECO:0000313" key="3">
    <source>
        <dbReference type="Proteomes" id="UP000183809"/>
    </source>
</evidence>
<proteinExistence type="predicted"/>
<protein>
    <submittedName>
        <fullName evidence="2">Uncharacterized protein</fullName>
    </submittedName>
</protein>
<keyword evidence="3" id="KW-1185">Reference proteome</keyword>
<organism evidence="2 3">
    <name type="scientific">Diplodia corticola</name>
    <dbReference type="NCBI Taxonomy" id="236234"/>
    <lineage>
        <taxon>Eukaryota</taxon>
        <taxon>Fungi</taxon>
        <taxon>Dikarya</taxon>
        <taxon>Ascomycota</taxon>
        <taxon>Pezizomycotina</taxon>
        <taxon>Dothideomycetes</taxon>
        <taxon>Dothideomycetes incertae sedis</taxon>
        <taxon>Botryosphaeriales</taxon>
        <taxon>Botryosphaeriaceae</taxon>
        <taxon>Diplodia</taxon>
    </lineage>
</organism>
<evidence type="ECO:0000256" key="1">
    <source>
        <dbReference type="SAM" id="MobiDB-lite"/>
    </source>
</evidence>
<name>A0A1J9R515_9PEZI</name>
<accession>A0A1J9R515</accession>